<dbReference type="InterPro" id="IPR045864">
    <property type="entry name" value="aa-tRNA-synth_II/BPL/LPL"/>
</dbReference>
<evidence type="ECO:0000256" key="12">
    <source>
        <dbReference type="ARBA" id="ARBA00049515"/>
    </source>
</evidence>
<dbReference type="GO" id="GO:0006435">
    <property type="term" value="P:threonyl-tRNA aminoacylation"/>
    <property type="evidence" value="ECO:0007669"/>
    <property type="project" value="InterPro"/>
</dbReference>
<keyword evidence="10" id="KW-0030">Aminoacyl-tRNA synthetase</keyword>
<dbReference type="OrthoDB" id="5423599at2759"/>
<protein>
    <recommendedName>
        <fullName evidence="3">threonine--tRNA ligase</fullName>
        <ecNumber evidence="3">6.1.1.3</ecNumber>
    </recommendedName>
    <alternativeName>
        <fullName evidence="11">Threonyl-tRNA synthetase</fullName>
    </alternativeName>
</protein>
<dbReference type="InterPro" id="IPR002320">
    <property type="entry name" value="Thr-tRNA-ligase_IIa"/>
</dbReference>
<dbReference type="SUPFAM" id="SSF52954">
    <property type="entry name" value="Class II aaRS ABD-related"/>
    <property type="match status" value="1"/>
</dbReference>
<dbReference type="EMBL" id="ML986686">
    <property type="protein sequence ID" value="KAF2260244.1"/>
    <property type="molecule type" value="Genomic_DNA"/>
</dbReference>
<dbReference type="Gene3D" id="3.40.50.800">
    <property type="entry name" value="Anticodon-binding domain"/>
    <property type="match status" value="1"/>
</dbReference>
<dbReference type="InterPro" id="IPR033728">
    <property type="entry name" value="ThrRS_core"/>
</dbReference>
<dbReference type="AlphaFoldDB" id="A0A9P4JZS3"/>
<evidence type="ECO:0000256" key="8">
    <source>
        <dbReference type="ARBA" id="ARBA00022946"/>
    </source>
</evidence>
<evidence type="ECO:0000313" key="15">
    <source>
        <dbReference type="EMBL" id="KAF2260244.1"/>
    </source>
</evidence>
<evidence type="ECO:0000256" key="3">
    <source>
        <dbReference type="ARBA" id="ARBA00013163"/>
    </source>
</evidence>
<evidence type="ECO:0000256" key="13">
    <source>
        <dbReference type="SAM" id="MobiDB-lite"/>
    </source>
</evidence>
<comment type="catalytic activity">
    <reaction evidence="12">
        <text>tRNA(Thr) + L-threonine + ATP = L-threonyl-tRNA(Thr) + AMP + diphosphate + H(+)</text>
        <dbReference type="Rhea" id="RHEA:24624"/>
        <dbReference type="Rhea" id="RHEA-COMP:9670"/>
        <dbReference type="Rhea" id="RHEA-COMP:9704"/>
        <dbReference type="ChEBI" id="CHEBI:15378"/>
        <dbReference type="ChEBI" id="CHEBI:30616"/>
        <dbReference type="ChEBI" id="CHEBI:33019"/>
        <dbReference type="ChEBI" id="CHEBI:57926"/>
        <dbReference type="ChEBI" id="CHEBI:78442"/>
        <dbReference type="ChEBI" id="CHEBI:78534"/>
        <dbReference type="ChEBI" id="CHEBI:456215"/>
        <dbReference type="EC" id="6.1.1.3"/>
    </reaction>
</comment>
<comment type="subcellular location">
    <subcellularLocation>
        <location evidence="1">Mitochondrion matrix</location>
    </subcellularLocation>
</comment>
<dbReference type="PANTHER" id="PTHR11451">
    <property type="entry name" value="THREONINE-TRNA LIGASE"/>
    <property type="match status" value="1"/>
</dbReference>
<evidence type="ECO:0000256" key="6">
    <source>
        <dbReference type="ARBA" id="ARBA00022840"/>
    </source>
</evidence>
<sequence>MPALRPPCPWLRVFRSTQLLSKNVYQPTKFSIRSCSCSAPHQFQNSVTVSTKAQGKNPQLNPTTSEPPTPPTDHRSLAQAHGLFITSPYSPGSPLLLPNGAYVFQKLQSFLRAQYPQFGFQEVITPTIYKKSLWEISGHWDNYAEDMFSVQGRGATGRTENAEVGQDEEFGLKPMNCPGHCLLFGNETRSHRDLPVRLADFSALHRNEISGALTGLTRVRRFHQDDAHIFCRPDQILAEIEQTLKFVGMVYDTFGLGPYKLLLSTRPLDHFIGTIEEWDRAEMQLTEALINSGREFKTNKGDGAFYGPKIDIILKDSNGKEHQTATIQLDFQLPQRFNLQYQASPEEMVAQLAGCENAKGLDNAHRRPVIIHRAIYGSLERFMALLIEHYAGTYPFWLSPRPAIILVLNQSPEILKYVTFIQSVLSGLRPVPPGSLENSNGKPTPQPLATIHLPIDVDASSRGLGKKIAEAFKKRYNHFIIVGPNEARDQTLKLEMIHQPNIPTSENALSRALGRDLQSDDYKGARISIDMSLQEARHYFETLVNEYL</sequence>
<evidence type="ECO:0000313" key="16">
    <source>
        <dbReference type="Proteomes" id="UP000800093"/>
    </source>
</evidence>
<keyword evidence="16" id="KW-1185">Reference proteome</keyword>
<dbReference type="PANTHER" id="PTHR11451:SF50">
    <property type="entry name" value="THREONINE--TRNA LIGASE, MITOCHONDRIAL"/>
    <property type="match status" value="1"/>
</dbReference>
<evidence type="ECO:0000256" key="9">
    <source>
        <dbReference type="ARBA" id="ARBA00023128"/>
    </source>
</evidence>
<dbReference type="InterPro" id="IPR002314">
    <property type="entry name" value="aa-tRNA-synt_IIb"/>
</dbReference>
<feature type="compositionally biased region" description="Polar residues" evidence="13">
    <location>
        <begin position="48"/>
        <end position="61"/>
    </location>
</feature>
<comment type="similarity">
    <text evidence="2">Belongs to the class-II aminoacyl-tRNA synthetase family.</text>
</comment>
<keyword evidence="4" id="KW-0436">Ligase</keyword>
<evidence type="ECO:0000259" key="14">
    <source>
        <dbReference type="PROSITE" id="PS50862"/>
    </source>
</evidence>
<feature type="region of interest" description="Disordered" evidence="13">
    <location>
        <begin position="48"/>
        <end position="76"/>
    </location>
</feature>
<evidence type="ECO:0000256" key="10">
    <source>
        <dbReference type="ARBA" id="ARBA00023146"/>
    </source>
</evidence>
<keyword evidence="5" id="KW-0547">Nucleotide-binding</keyword>
<dbReference type="CDD" id="cd00771">
    <property type="entry name" value="ThrRS_core"/>
    <property type="match status" value="1"/>
</dbReference>
<dbReference type="GO" id="GO:0004829">
    <property type="term" value="F:threonine-tRNA ligase activity"/>
    <property type="evidence" value="ECO:0007669"/>
    <property type="project" value="UniProtKB-EC"/>
</dbReference>
<dbReference type="GO" id="GO:0005759">
    <property type="term" value="C:mitochondrial matrix"/>
    <property type="evidence" value="ECO:0007669"/>
    <property type="project" value="UniProtKB-SubCell"/>
</dbReference>
<dbReference type="EC" id="6.1.1.3" evidence="3"/>
<dbReference type="InterPro" id="IPR036621">
    <property type="entry name" value="Anticodon-bd_dom_sf"/>
</dbReference>
<organism evidence="15 16">
    <name type="scientific">Lojkania enalia</name>
    <dbReference type="NCBI Taxonomy" id="147567"/>
    <lineage>
        <taxon>Eukaryota</taxon>
        <taxon>Fungi</taxon>
        <taxon>Dikarya</taxon>
        <taxon>Ascomycota</taxon>
        <taxon>Pezizomycotina</taxon>
        <taxon>Dothideomycetes</taxon>
        <taxon>Pleosporomycetidae</taxon>
        <taxon>Pleosporales</taxon>
        <taxon>Pleosporales incertae sedis</taxon>
        <taxon>Lojkania</taxon>
    </lineage>
</organism>
<dbReference type="PROSITE" id="PS50862">
    <property type="entry name" value="AA_TRNA_LIGASE_II"/>
    <property type="match status" value="1"/>
</dbReference>
<dbReference type="Pfam" id="PF00587">
    <property type="entry name" value="tRNA-synt_2b"/>
    <property type="match status" value="1"/>
</dbReference>
<keyword evidence="9" id="KW-0496">Mitochondrion</keyword>
<keyword evidence="7" id="KW-0648">Protein biosynthesis</keyword>
<dbReference type="Proteomes" id="UP000800093">
    <property type="component" value="Unassembled WGS sequence"/>
</dbReference>
<keyword evidence="6" id="KW-0067">ATP-binding</keyword>
<dbReference type="Gene3D" id="3.30.930.10">
    <property type="entry name" value="Bira Bifunctional Protein, Domain 2"/>
    <property type="match status" value="1"/>
</dbReference>
<evidence type="ECO:0000256" key="5">
    <source>
        <dbReference type="ARBA" id="ARBA00022741"/>
    </source>
</evidence>
<evidence type="ECO:0000256" key="7">
    <source>
        <dbReference type="ARBA" id="ARBA00022917"/>
    </source>
</evidence>
<dbReference type="PRINTS" id="PR01047">
    <property type="entry name" value="TRNASYNTHTHR"/>
</dbReference>
<reference evidence="16" key="1">
    <citation type="journal article" date="2020" name="Stud. Mycol.">
        <title>101 Dothideomycetes genomes: A test case for predicting lifestyles and emergence of pathogens.</title>
        <authorList>
            <person name="Haridas S."/>
            <person name="Albert R."/>
            <person name="Binder M."/>
            <person name="Bloem J."/>
            <person name="LaButti K."/>
            <person name="Salamov A."/>
            <person name="Andreopoulos B."/>
            <person name="Baker S."/>
            <person name="Barry K."/>
            <person name="Bills G."/>
            <person name="Bluhm B."/>
            <person name="Cannon C."/>
            <person name="Castanera R."/>
            <person name="Culley D."/>
            <person name="Daum C."/>
            <person name="Ezra D."/>
            <person name="Gonzalez J."/>
            <person name="Henrissat B."/>
            <person name="Kuo A."/>
            <person name="Liang C."/>
            <person name="Lipzen A."/>
            <person name="Lutzoni F."/>
            <person name="Magnuson J."/>
            <person name="Mondo S."/>
            <person name="Nolan M."/>
            <person name="Ohm R."/>
            <person name="Pangilinan J."/>
            <person name="Park H.-J."/>
            <person name="Ramirez L."/>
            <person name="Alfaro M."/>
            <person name="Sun H."/>
            <person name="Tritt A."/>
            <person name="Yoshinaga Y."/>
            <person name="Zwiers L.-H."/>
            <person name="Turgeon B."/>
            <person name="Goodwin S."/>
            <person name="Spatafora J."/>
            <person name="Crous P."/>
            <person name="Grigoriev I."/>
        </authorList>
    </citation>
    <scope>NUCLEOTIDE SEQUENCE [LARGE SCALE GENOMIC DNA]</scope>
    <source>
        <strain evidence="16">CBS 304.66</strain>
    </source>
</reference>
<dbReference type="InterPro" id="IPR006195">
    <property type="entry name" value="aa-tRNA-synth_II"/>
</dbReference>
<evidence type="ECO:0000256" key="2">
    <source>
        <dbReference type="ARBA" id="ARBA00008226"/>
    </source>
</evidence>
<dbReference type="GO" id="GO:0005524">
    <property type="term" value="F:ATP binding"/>
    <property type="evidence" value="ECO:0007669"/>
    <property type="project" value="UniProtKB-KW"/>
</dbReference>
<gene>
    <name evidence="15" type="ORF">CC78DRAFT_523548</name>
</gene>
<dbReference type="SUPFAM" id="SSF55681">
    <property type="entry name" value="Class II aaRS and biotin synthetases"/>
    <property type="match status" value="1"/>
</dbReference>
<evidence type="ECO:0000256" key="1">
    <source>
        <dbReference type="ARBA" id="ARBA00004305"/>
    </source>
</evidence>
<evidence type="ECO:0000256" key="11">
    <source>
        <dbReference type="ARBA" id="ARBA00031900"/>
    </source>
</evidence>
<accession>A0A9P4JZS3</accession>
<dbReference type="FunFam" id="3.30.930.10:FF:000039">
    <property type="entry name" value="Threonyl-tRNA synthetase, mitochondrial"/>
    <property type="match status" value="1"/>
</dbReference>
<name>A0A9P4JZS3_9PLEO</name>
<keyword evidence="8" id="KW-0809">Transit peptide</keyword>
<proteinExistence type="inferred from homology"/>
<feature type="domain" description="Aminoacyl-transfer RNA synthetases class-II family profile" evidence="14">
    <location>
        <begin position="98"/>
        <end position="395"/>
    </location>
</feature>
<comment type="caution">
    <text evidence="15">The sequence shown here is derived from an EMBL/GenBank/DDBJ whole genome shotgun (WGS) entry which is preliminary data.</text>
</comment>
<evidence type="ECO:0000256" key="4">
    <source>
        <dbReference type="ARBA" id="ARBA00022598"/>
    </source>
</evidence>